<dbReference type="EMBL" id="PGTN01000085">
    <property type="protein sequence ID" value="PJF46874.1"/>
    <property type="molecule type" value="Genomic_DNA"/>
</dbReference>
<feature type="binding site" description="axial binding residue" evidence="7">
    <location>
        <position position="401"/>
    </location>
    <ligand>
        <name>heme</name>
        <dbReference type="ChEBI" id="CHEBI:30413"/>
    </ligand>
    <ligandPart>
        <name>Fe</name>
        <dbReference type="ChEBI" id="CHEBI:18248"/>
    </ligandPart>
</feature>
<evidence type="ECO:0000313" key="9">
    <source>
        <dbReference type="EMBL" id="PJF46874.1"/>
    </source>
</evidence>
<dbReference type="InterPro" id="IPR036396">
    <property type="entry name" value="Cyt_P450_sf"/>
</dbReference>
<evidence type="ECO:0000256" key="1">
    <source>
        <dbReference type="ARBA" id="ARBA00010617"/>
    </source>
</evidence>
<evidence type="ECO:0000313" key="10">
    <source>
        <dbReference type="Proteomes" id="UP000230790"/>
    </source>
</evidence>
<dbReference type="AlphaFoldDB" id="A0A2M8QAQ7"/>
<dbReference type="Proteomes" id="UP000230790">
    <property type="component" value="Unassembled WGS sequence"/>
</dbReference>
<dbReference type="PRINTS" id="PR00463">
    <property type="entry name" value="EP450I"/>
</dbReference>
<evidence type="ECO:0000256" key="4">
    <source>
        <dbReference type="ARBA" id="ARBA00023002"/>
    </source>
</evidence>
<keyword evidence="3 7" id="KW-0479">Metal-binding</keyword>
<reference evidence="9 10" key="1">
    <citation type="submission" date="2017-11" db="EMBL/GenBank/DDBJ databases">
        <title>Evolution of Phototrophy in the Chloroflexi Phylum Driven by Horizontal Gene Transfer.</title>
        <authorList>
            <person name="Ward L.M."/>
            <person name="Hemp J."/>
            <person name="Shih P.M."/>
            <person name="Mcglynn S.E."/>
            <person name="Fischer W."/>
        </authorList>
    </citation>
    <scope>NUCLEOTIDE SEQUENCE [LARGE SCALE GENOMIC DNA]</scope>
    <source>
        <strain evidence="9">JP3_7</strain>
    </source>
</reference>
<dbReference type="PROSITE" id="PS00086">
    <property type="entry name" value="CYTOCHROME_P450"/>
    <property type="match status" value="1"/>
</dbReference>
<dbReference type="CDD" id="cd20620">
    <property type="entry name" value="CYP132-like"/>
    <property type="match status" value="1"/>
</dbReference>
<dbReference type="PANTHER" id="PTHR24291:SF50">
    <property type="entry name" value="BIFUNCTIONAL ALBAFLAVENONE MONOOXYGENASE_TERPENE SYNTHASE"/>
    <property type="match status" value="1"/>
</dbReference>
<dbReference type="PRINTS" id="PR00385">
    <property type="entry name" value="P450"/>
</dbReference>
<accession>A0A2M8QAQ7</accession>
<keyword evidence="5 7" id="KW-0408">Iron</keyword>
<evidence type="ECO:0000256" key="8">
    <source>
        <dbReference type="RuleBase" id="RU000461"/>
    </source>
</evidence>
<organism evidence="9 10">
    <name type="scientific">Candidatus Thermofonsia Clade 3 bacterium</name>
    <dbReference type="NCBI Taxonomy" id="2364212"/>
    <lineage>
        <taxon>Bacteria</taxon>
        <taxon>Bacillati</taxon>
        <taxon>Chloroflexota</taxon>
        <taxon>Candidatus Thermofontia</taxon>
        <taxon>Candidatus Thermofonsia Clade 3</taxon>
    </lineage>
</organism>
<dbReference type="InterPro" id="IPR050196">
    <property type="entry name" value="Cytochrome_P450_Monoox"/>
</dbReference>
<evidence type="ECO:0000256" key="7">
    <source>
        <dbReference type="PIRSR" id="PIRSR602401-1"/>
    </source>
</evidence>
<dbReference type="GO" id="GO:0020037">
    <property type="term" value="F:heme binding"/>
    <property type="evidence" value="ECO:0007669"/>
    <property type="project" value="InterPro"/>
</dbReference>
<keyword evidence="4 8" id="KW-0560">Oxidoreductase</keyword>
<evidence type="ECO:0000256" key="2">
    <source>
        <dbReference type="ARBA" id="ARBA00022617"/>
    </source>
</evidence>
<evidence type="ECO:0000256" key="3">
    <source>
        <dbReference type="ARBA" id="ARBA00022723"/>
    </source>
</evidence>
<dbReference type="InterPro" id="IPR017972">
    <property type="entry name" value="Cyt_P450_CS"/>
</dbReference>
<dbReference type="InterPro" id="IPR002401">
    <property type="entry name" value="Cyt_P450_E_grp-I"/>
</dbReference>
<evidence type="ECO:0000256" key="5">
    <source>
        <dbReference type="ARBA" id="ARBA00023004"/>
    </source>
</evidence>
<dbReference type="Gene3D" id="1.10.630.10">
    <property type="entry name" value="Cytochrome P450"/>
    <property type="match status" value="1"/>
</dbReference>
<dbReference type="GO" id="GO:0016705">
    <property type="term" value="F:oxidoreductase activity, acting on paired donors, with incorporation or reduction of molecular oxygen"/>
    <property type="evidence" value="ECO:0007669"/>
    <property type="project" value="InterPro"/>
</dbReference>
<dbReference type="PANTHER" id="PTHR24291">
    <property type="entry name" value="CYTOCHROME P450 FAMILY 4"/>
    <property type="match status" value="1"/>
</dbReference>
<comment type="cofactor">
    <cofactor evidence="7">
        <name>heme</name>
        <dbReference type="ChEBI" id="CHEBI:30413"/>
    </cofactor>
</comment>
<dbReference type="Pfam" id="PF00067">
    <property type="entry name" value="p450"/>
    <property type="match status" value="1"/>
</dbReference>
<keyword evidence="6 8" id="KW-0503">Monooxygenase</keyword>
<protein>
    <submittedName>
        <fullName evidence="9">Cytochrome P450</fullName>
    </submittedName>
</protein>
<gene>
    <name evidence="9" type="ORF">CUN48_11555</name>
</gene>
<dbReference type="GO" id="GO:0005506">
    <property type="term" value="F:iron ion binding"/>
    <property type="evidence" value="ECO:0007669"/>
    <property type="project" value="InterPro"/>
</dbReference>
<dbReference type="SUPFAM" id="SSF48264">
    <property type="entry name" value="Cytochrome P450"/>
    <property type="match status" value="1"/>
</dbReference>
<dbReference type="GO" id="GO:0004497">
    <property type="term" value="F:monooxygenase activity"/>
    <property type="evidence" value="ECO:0007669"/>
    <property type="project" value="UniProtKB-KW"/>
</dbReference>
<proteinExistence type="inferred from homology"/>
<comment type="caution">
    <text evidence="9">The sequence shown here is derived from an EMBL/GenBank/DDBJ whole genome shotgun (WGS) entry which is preliminary data.</text>
</comment>
<comment type="similarity">
    <text evidence="1 8">Belongs to the cytochrome P450 family.</text>
</comment>
<keyword evidence="2 7" id="KW-0349">Heme</keyword>
<evidence type="ECO:0000256" key="6">
    <source>
        <dbReference type="ARBA" id="ARBA00023033"/>
    </source>
</evidence>
<dbReference type="InterPro" id="IPR001128">
    <property type="entry name" value="Cyt_P450"/>
</dbReference>
<name>A0A2M8QAQ7_9CHLR</name>
<sequence length="453" mass="50726">MTTLPSSLAQSKSAPGPVGLINGLRNLRAFQTDILGFLTRLAREYGDFTQFSFGPLRIYFANHPDLIHQVLVEDAAKYYKTKLTKELLRPSLGDGLLISDGALWKRQRKLIQPAFHAARIAAYADTMTAYTQQAIAAWQPGQTRDIGHDMMALTLDIVIKTLFGEQLTPQEREDIGRAVDIGQQQVGQAFKTIFRAPDWLPTPARRRSEWATQTVHAVIARFIARYRQTGQDRGDLLSMMLASVDESGGMSDALARDEAFTLIVAGHETTANTLTWAWYLLSQHPRIEAALHAELDAALGGRAPSFDDLSRLPFTEAVVKETLRLYPAAYVTAREPQADARIGDHRVPKGSTVLISPYVTQRDPRWFDAPEQFKPERWLGDLEKRLPKFAYFPFGGGPRICIGNAFALMEARLILATIAQRFRLTLSPGHRVTIDPLVTLRPKHGMRMVIRAR</sequence>